<organism evidence="1 2">
    <name type="scientific">Candidatus Abzuiibacterium crystallinum</name>
    <dbReference type="NCBI Taxonomy" id="1974748"/>
    <lineage>
        <taxon>Bacteria</taxon>
        <taxon>Pseudomonadati</taxon>
        <taxon>Candidatus Omnitrophota</taxon>
        <taxon>Candidatus Abzuiibacterium</taxon>
    </lineage>
</organism>
<comment type="caution">
    <text evidence="1">The sequence shown here is derived from an EMBL/GenBank/DDBJ whole genome shotgun (WGS) entry which is preliminary data.</text>
</comment>
<accession>A0A2H0LQ58</accession>
<proteinExistence type="predicted"/>
<evidence type="ECO:0000313" key="1">
    <source>
        <dbReference type="EMBL" id="PIQ86573.1"/>
    </source>
</evidence>
<gene>
    <name evidence="1" type="ORF">COV74_04135</name>
</gene>
<name>A0A2H0LQ58_9BACT</name>
<dbReference type="EMBL" id="PCVY01000040">
    <property type="protein sequence ID" value="PIQ86573.1"/>
    <property type="molecule type" value="Genomic_DNA"/>
</dbReference>
<protein>
    <submittedName>
        <fullName evidence="1">Uncharacterized protein</fullName>
    </submittedName>
</protein>
<sequence length="87" mass="9775">MKKLFVIAILALMGIGYVLLPTARAGLFLDTPPYDTRDTYEKCVDKHEKRVREACSYLCLYDAPCATACIGKSKQDVIDRNCKKDQA</sequence>
<evidence type="ECO:0000313" key="2">
    <source>
        <dbReference type="Proteomes" id="UP000230859"/>
    </source>
</evidence>
<dbReference type="AlphaFoldDB" id="A0A2H0LQ58"/>
<reference evidence="1 2" key="1">
    <citation type="submission" date="2017-09" db="EMBL/GenBank/DDBJ databases">
        <title>Depth-based differentiation of microbial function through sediment-hosted aquifers and enrichment of novel symbionts in the deep terrestrial subsurface.</title>
        <authorList>
            <person name="Probst A.J."/>
            <person name="Ladd B."/>
            <person name="Jarett J.K."/>
            <person name="Geller-Mcgrath D.E."/>
            <person name="Sieber C.M."/>
            <person name="Emerson J.B."/>
            <person name="Anantharaman K."/>
            <person name="Thomas B.C."/>
            <person name="Malmstrom R."/>
            <person name="Stieglmeier M."/>
            <person name="Klingl A."/>
            <person name="Woyke T."/>
            <person name="Ryan C.M."/>
            <person name="Banfield J.F."/>
        </authorList>
    </citation>
    <scope>NUCLEOTIDE SEQUENCE [LARGE SCALE GENOMIC DNA]</scope>
    <source>
        <strain evidence="1">CG11_big_fil_rev_8_21_14_0_20_45_26</strain>
    </source>
</reference>
<dbReference type="Proteomes" id="UP000230859">
    <property type="component" value="Unassembled WGS sequence"/>
</dbReference>